<reference evidence="6" key="1">
    <citation type="submission" date="2016-10" db="EMBL/GenBank/DDBJ databases">
        <authorList>
            <person name="Varghese N."/>
        </authorList>
    </citation>
    <scope>NUCLEOTIDE SEQUENCE [LARGE SCALE GENOMIC DNA]</scope>
    <source>
        <strain evidence="6">DSM 17980</strain>
    </source>
</reference>
<dbReference type="InterPro" id="IPR002068">
    <property type="entry name" value="A-crystallin/Hsp20_dom"/>
</dbReference>
<dbReference type="Pfam" id="PF00011">
    <property type="entry name" value="HSP20"/>
    <property type="match status" value="1"/>
</dbReference>
<dbReference type="PROSITE" id="PS51203">
    <property type="entry name" value="CS"/>
    <property type="match status" value="1"/>
</dbReference>
<evidence type="ECO:0000256" key="1">
    <source>
        <dbReference type="PROSITE-ProRule" id="PRU00285"/>
    </source>
</evidence>
<comment type="similarity">
    <text evidence="1 2">Belongs to the small heat shock protein (HSP20) family.</text>
</comment>
<dbReference type="PANTHER" id="PTHR11527">
    <property type="entry name" value="HEAT-SHOCK PROTEIN 20 FAMILY MEMBER"/>
    <property type="match status" value="1"/>
</dbReference>
<organism evidence="5 6">
    <name type="scientific">Alicyclobacillus macrosporangiidus</name>
    <dbReference type="NCBI Taxonomy" id="392015"/>
    <lineage>
        <taxon>Bacteria</taxon>
        <taxon>Bacillati</taxon>
        <taxon>Bacillota</taxon>
        <taxon>Bacilli</taxon>
        <taxon>Bacillales</taxon>
        <taxon>Alicyclobacillaceae</taxon>
        <taxon>Alicyclobacillus</taxon>
    </lineage>
</organism>
<feature type="domain" description="SHSP" evidence="3">
    <location>
        <begin position="32"/>
        <end position="145"/>
    </location>
</feature>
<sequence length="145" mass="16744">MPLIPYDPLGIFRRENGLPSWPALGQLFDSDWLRFGNVPRVDVRETPSDVIVTAEIPGLERKEDVHIVIHDRHLHLSGEVHRTYEEKRENIHRAERFYGQFSRTVPLPAAVEEDQAKATYRNGVLEITIPKAKTQIGKRIDVDFH</sequence>
<protein>
    <submittedName>
        <fullName evidence="5">HSP20 family protein</fullName>
    </submittedName>
</protein>
<evidence type="ECO:0000313" key="6">
    <source>
        <dbReference type="Proteomes" id="UP000183508"/>
    </source>
</evidence>
<dbReference type="PROSITE" id="PS01031">
    <property type="entry name" value="SHSP"/>
    <property type="match status" value="1"/>
</dbReference>
<keyword evidence="6" id="KW-1185">Reference proteome</keyword>
<evidence type="ECO:0000259" key="3">
    <source>
        <dbReference type="PROSITE" id="PS01031"/>
    </source>
</evidence>
<dbReference type="eggNOG" id="COG0071">
    <property type="taxonomic scope" value="Bacteria"/>
</dbReference>
<dbReference type="SUPFAM" id="SSF49764">
    <property type="entry name" value="HSP20-like chaperones"/>
    <property type="match status" value="1"/>
</dbReference>
<dbReference type="STRING" id="392015.SAMN05421543_1142"/>
<feature type="domain" description="CS" evidence="4">
    <location>
        <begin position="36"/>
        <end position="141"/>
    </location>
</feature>
<dbReference type="RefSeq" id="WP_074953541.1">
    <property type="nucleotide sequence ID" value="NZ_FPBV01000014.1"/>
</dbReference>
<dbReference type="CDD" id="cd06464">
    <property type="entry name" value="ACD_sHsps-like"/>
    <property type="match status" value="1"/>
</dbReference>
<dbReference type="InterPro" id="IPR007052">
    <property type="entry name" value="CS_dom"/>
</dbReference>
<dbReference type="EMBL" id="FPBV01000014">
    <property type="protein sequence ID" value="SFU92978.1"/>
    <property type="molecule type" value="Genomic_DNA"/>
</dbReference>
<evidence type="ECO:0000256" key="2">
    <source>
        <dbReference type="RuleBase" id="RU003616"/>
    </source>
</evidence>
<evidence type="ECO:0000259" key="4">
    <source>
        <dbReference type="PROSITE" id="PS51203"/>
    </source>
</evidence>
<evidence type="ECO:0000313" key="5">
    <source>
        <dbReference type="EMBL" id="SFU92978.1"/>
    </source>
</evidence>
<dbReference type="InterPro" id="IPR031107">
    <property type="entry name" value="Small_HSP"/>
</dbReference>
<name>A0A1I7K6F0_9BACL</name>
<proteinExistence type="inferred from homology"/>
<dbReference type="InterPro" id="IPR008978">
    <property type="entry name" value="HSP20-like_chaperone"/>
</dbReference>
<dbReference type="OrthoDB" id="1806521at2"/>
<dbReference type="Proteomes" id="UP000183508">
    <property type="component" value="Unassembled WGS sequence"/>
</dbReference>
<dbReference type="AlphaFoldDB" id="A0A1I7K6F0"/>
<gene>
    <name evidence="5" type="ORF">SAMN05421543_1142</name>
</gene>
<accession>A0A1I7K6F0</accession>
<dbReference type="Gene3D" id="2.60.40.790">
    <property type="match status" value="1"/>
</dbReference>